<dbReference type="AlphaFoldDB" id="A0A0E9VII5"/>
<protein>
    <submittedName>
        <fullName evidence="1">Uncharacterized protein</fullName>
    </submittedName>
</protein>
<evidence type="ECO:0000313" key="1">
    <source>
        <dbReference type="EMBL" id="JAH77048.1"/>
    </source>
</evidence>
<reference evidence="1" key="2">
    <citation type="journal article" date="2015" name="Fish Shellfish Immunol.">
        <title>Early steps in the European eel (Anguilla anguilla)-Vibrio vulnificus interaction in the gills: Role of the RtxA13 toxin.</title>
        <authorList>
            <person name="Callol A."/>
            <person name="Pajuelo D."/>
            <person name="Ebbesson L."/>
            <person name="Teles M."/>
            <person name="MacKenzie S."/>
            <person name="Amaro C."/>
        </authorList>
    </citation>
    <scope>NUCLEOTIDE SEQUENCE</scope>
</reference>
<accession>A0A0E9VII5</accession>
<dbReference type="EMBL" id="GBXM01031529">
    <property type="protein sequence ID" value="JAH77048.1"/>
    <property type="molecule type" value="Transcribed_RNA"/>
</dbReference>
<organism evidence="1">
    <name type="scientific">Anguilla anguilla</name>
    <name type="common">European freshwater eel</name>
    <name type="synonym">Muraena anguilla</name>
    <dbReference type="NCBI Taxonomy" id="7936"/>
    <lineage>
        <taxon>Eukaryota</taxon>
        <taxon>Metazoa</taxon>
        <taxon>Chordata</taxon>
        <taxon>Craniata</taxon>
        <taxon>Vertebrata</taxon>
        <taxon>Euteleostomi</taxon>
        <taxon>Actinopterygii</taxon>
        <taxon>Neopterygii</taxon>
        <taxon>Teleostei</taxon>
        <taxon>Anguilliformes</taxon>
        <taxon>Anguillidae</taxon>
        <taxon>Anguilla</taxon>
    </lineage>
</organism>
<proteinExistence type="predicted"/>
<name>A0A0E9VII5_ANGAN</name>
<sequence>MFRYTQARKHGKYFTPSFGCHESVIPLCASGEHRGFECYHSYLHALYGML</sequence>
<reference evidence="1" key="1">
    <citation type="submission" date="2014-11" db="EMBL/GenBank/DDBJ databases">
        <authorList>
            <person name="Amaro Gonzalez C."/>
        </authorList>
    </citation>
    <scope>NUCLEOTIDE SEQUENCE</scope>
</reference>